<dbReference type="Proteomes" id="UP000020766">
    <property type="component" value="Unassembled WGS sequence"/>
</dbReference>
<dbReference type="EMBL" id="JBOK01000001">
    <property type="protein sequence ID" value="EXU81938.1"/>
    <property type="molecule type" value="Genomic_DNA"/>
</dbReference>
<protein>
    <submittedName>
        <fullName evidence="1">Uncharacterized protein</fullName>
    </submittedName>
</protein>
<comment type="caution">
    <text evidence="1">The sequence shown here is derived from an EMBL/GenBank/DDBJ whole genome shotgun (WGS) entry which is preliminary data.</text>
</comment>
<name>A0A014NR03_9BURK</name>
<reference evidence="1 2" key="1">
    <citation type="submission" date="2014-01" db="EMBL/GenBank/DDBJ databases">
        <title>Interspecies Systems Biology Uncovers Metabolites Affecting C. elegans Gene Expression and Life History Traits.</title>
        <authorList>
            <person name="Watson E."/>
            <person name="Macneil L.T."/>
            <person name="Ritter A.D."/>
            <person name="Yilmaz L.S."/>
            <person name="Rosebrock A.P."/>
            <person name="Caudy A.A."/>
            <person name="Walhout A.J."/>
        </authorList>
    </citation>
    <scope>NUCLEOTIDE SEQUENCE [LARGE SCALE GENOMIC DNA]</scope>
    <source>
        <strain evidence="1 2">DA1877</strain>
    </source>
</reference>
<dbReference type="AlphaFoldDB" id="A0A014NR03"/>
<sequence length="41" mass="4405">MPASTINLIHSYKPILFELDLNRPLALAIAVVLIQAALSSS</sequence>
<accession>A0A014NR03</accession>
<organism evidence="1 2">
    <name type="scientific">Comamonas aquatica DA1877</name>
    <dbReference type="NCBI Taxonomy" id="1457173"/>
    <lineage>
        <taxon>Bacteria</taxon>
        <taxon>Pseudomonadati</taxon>
        <taxon>Pseudomonadota</taxon>
        <taxon>Betaproteobacteria</taxon>
        <taxon>Burkholderiales</taxon>
        <taxon>Comamonadaceae</taxon>
        <taxon>Comamonas</taxon>
    </lineage>
</organism>
<keyword evidence="2" id="KW-1185">Reference proteome</keyword>
<proteinExistence type="predicted"/>
<gene>
    <name evidence="1" type="ORF">AX13_00015</name>
</gene>
<evidence type="ECO:0000313" key="1">
    <source>
        <dbReference type="EMBL" id="EXU81938.1"/>
    </source>
</evidence>
<evidence type="ECO:0000313" key="2">
    <source>
        <dbReference type="Proteomes" id="UP000020766"/>
    </source>
</evidence>